<comment type="caution">
    <text evidence="3">The sequence shown here is derived from an EMBL/GenBank/DDBJ whole genome shotgun (WGS) entry which is preliminary data.</text>
</comment>
<accession>A0A1V3FZF2</accession>
<dbReference type="InterPro" id="IPR007921">
    <property type="entry name" value="CHAP_dom"/>
</dbReference>
<dbReference type="PROSITE" id="PS50911">
    <property type="entry name" value="CHAP"/>
    <property type="match status" value="1"/>
</dbReference>
<reference evidence="3 4" key="1">
    <citation type="submission" date="2016-11" db="EMBL/GenBank/DDBJ databases">
        <authorList>
            <person name="Jaros S."/>
            <person name="Januszkiewicz K."/>
            <person name="Wedrychowicz H."/>
        </authorList>
    </citation>
    <scope>NUCLEOTIDE SEQUENCE [LARGE SCALE GENOMIC DNA]</scope>
    <source>
        <strain evidence="3 4">Con a/3</strain>
    </source>
</reference>
<proteinExistence type="predicted"/>
<feature type="domain" description="Peptidase C51" evidence="2">
    <location>
        <begin position="9"/>
        <end position="138"/>
    </location>
</feature>
<organism evidence="3 4">
    <name type="scientific">Fictibacillus arsenicus</name>
    <dbReference type="NCBI Taxonomy" id="255247"/>
    <lineage>
        <taxon>Bacteria</taxon>
        <taxon>Bacillati</taxon>
        <taxon>Bacillota</taxon>
        <taxon>Bacilli</taxon>
        <taxon>Bacillales</taxon>
        <taxon>Fictibacillaceae</taxon>
        <taxon>Fictibacillus</taxon>
    </lineage>
</organism>
<dbReference type="Gene3D" id="3.90.1720.10">
    <property type="entry name" value="endopeptidase domain like (from Nostoc punctiforme)"/>
    <property type="match status" value="1"/>
</dbReference>
<dbReference type="Proteomes" id="UP000188597">
    <property type="component" value="Unassembled WGS sequence"/>
</dbReference>
<dbReference type="Pfam" id="PF05257">
    <property type="entry name" value="CHAP"/>
    <property type="match status" value="1"/>
</dbReference>
<evidence type="ECO:0000256" key="1">
    <source>
        <dbReference type="SAM" id="MobiDB-lite"/>
    </source>
</evidence>
<dbReference type="AlphaFoldDB" id="A0A1V3FZF2"/>
<name>A0A1V3FZF2_9BACL</name>
<evidence type="ECO:0000313" key="4">
    <source>
        <dbReference type="Proteomes" id="UP000188597"/>
    </source>
</evidence>
<evidence type="ECO:0000313" key="3">
    <source>
        <dbReference type="EMBL" id="OOE06984.1"/>
    </source>
</evidence>
<dbReference type="EMBL" id="MQMF01000016">
    <property type="protein sequence ID" value="OOE06984.1"/>
    <property type="molecule type" value="Genomic_DNA"/>
</dbReference>
<gene>
    <name evidence="3" type="ORF">UN64_19680</name>
</gene>
<feature type="region of interest" description="Disordered" evidence="1">
    <location>
        <begin position="143"/>
        <end position="166"/>
    </location>
</feature>
<protein>
    <recommendedName>
        <fullName evidence="2">Peptidase C51 domain-containing protein</fullName>
    </recommendedName>
</protein>
<feature type="non-terminal residue" evidence="3">
    <location>
        <position position="216"/>
    </location>
</feature>
<dbReference type="OrthoDB" id="2195319at2"/>
<sequence length="216" mass="23116">MPMLLSEVQAEVQSWANSLNGRYLDFDGAYGAQCVDPALHYGATVHGYPRILGHGAFLAGNYISKYNWGDISAKRMQPGDMVSLNWGGYYGHVLILLAKLSDGRWRILDQNSRGTGDNPSGPCEIRTVSLSSGVLRVARPPRYMGATSSAPSPSPTPTPEPEPKPVLTSAQILSGKGNMSSDLVLFNADALVRAAKRAGVPLYLAAALIRQETSGK</sequence>
<evidence type="ECO:0000259" key="2">
    <source>
        <dbReference type="PROSITE" id="PS50911"/>
    </source>
</evidence>